<proteinExistence type="predicted"/>
<sequence length="154" mass="17243">MAVLGPSWSESAGLSQQDSSFANELDLPPEILFNTEPLMSPPMSKMANSFYRVYWHQSIRVLREQAVEVFLSLPNVETKGSGEHTQHLPQNNVKDFVLGDLLIIVGIIKQAVKSLLLPFPNYSPKPIFREISLREPARLALTEASPLGLCTRQR</sequence>
<dbReference type="EMBL" id="MHCS01000008">
    <property type="protein sequence ID" value="OGY26902.1"/>
    <property type="molecule type" value="Genomic_DNA"/>
</dbReference>
<dbReference type="Proteomes" id="UP000176389">
    <property type="component" value="Unassembled WGS sequence"/>
</dbReference>
<evidence type="ECO:0000313" key="1">
    <source>
        <dbReference type="EMBL" id="OGY26902.1"/>
    </source>
</evidence>
<name>A0A1G1WGR4_9BACT</name>
<gene>
    <name evidence="1" type="ORF">A2Z11_01860</name>
</gene>
<comment type="caution">
    <text evidence="1">The sequence shown here is derived from an EMBL/GenBank/DDBJ whole genome shotgun (WGS) entry which is preliminary data.</text>
</comment>
<organism evidence="1 2">
    <name type="scientific">Candidatus Woykebacteria bacterium RBG_16_43_9</name>
    <dbReference type="NCBI Taxonomy" id="1802596"/>
    <lineage>
        <taxon>Bacteria</taxon>
        <taxon>Candidatus Woykeibacteriota</taxon>
    </lineage>
</organism>
<reference evidence="1 2" key="1">
    <citation type="journal article" date="2016" name="Nat. Commun.">
        <title>Thousands of microbial genomes shed light on interconnected biogeochemical processes in an aquifer system.</title>
        <authorList>
            <person name="Anantharaman K."/>
            <person name="Brown C.T."/>
            <person name="Hug L.A."/>
            <person name="Sharon I."/>
            <person name="Castelle C.J."/>
            <person name="Probst A.J."/>
            <person name="Thomas B.C."/>
            <person name="Singh A."/>
            <person name="Wilkins M.J."/>
            <person name="Karaoz U."/>
            <person name="Brodie E.L."/>
            <person name="Williams K.H."/>
            <person name="Hubbard S.S."/>
            <person name="Banfield J.F."/>
        </authorList>
    </citation>
    <scope>NUCLEOTIDE SEQUENCE [LARGE SCALE GENOMIC DNA]</scope>
</reference>
<protein>
    <submittedName>
        <fullName evidence="1">Uncharacterized protein</fullName>
    </submittedName>
</protein>
<evidence type="ECO:0000313" key="2">
    <source>
        <dbReference type="Proteomes" id="UP000176389"/>
    </source>
</evidence>
<dbReference type="AlphaFoldDB" id="A0A1G1WGR4"/>
<accession>A0A1G1WGR4</accession>